<reference evidence="3" key="1">
    <citation type="submission" date="2016-05" db="EMBL/GenBank/DDBJ databases">
        <authorList>
            <person name="Naeem Raeece"/>
        </authorList>
    </citation>
    <scope>NUCLEOTIDE SEQUENCE [LARGE SCALE GENOMIC DNA]</scope>
</reference>
<feature type="region of interest" description="Disordered" evidence="1">
    <location>
        <begin position="188"/>
        <end position="346"/>
    </location>
</feature>
<proteinExistence type="predicted"/>
<evidence type="ECO:0000313" key="3">
    <source>
        <dbReference type="Proteomes" id="UP000078555"/>
    </source>
</evidence>
<gene>
    <name evidence="2" type="ORF">POVWA1_064360</name>
</gene>
<dbReference type="InterPro" id="IPR008780">
    <property type="entry name" value="Plasmodium_Vir"/>
</dbReference>
<organism evidence="2 3">
    <name type="scientific">Plasmodium ovale wallikeri</name>
    <dbReference type="NCBI Taxonomy" id="864142"/>
    <lineage>
        <taxon>Eukaryota</taxon>
        <taxon>Sar</taxon>
        <taxon>Alveolata</taxon>
        <taxon>Apicomplexa</taxon>
        <taxon>Aconoidasida</taxon>
        <taxon>Haemosporida</taxon>
        <taxon>Plasmodiidae</taxon>
        <taxon>Plasmodium</taxon>
        <taxon>Plasmodium (Plasmodium)</taxon>
    </lineage>
</organism>
<dbReference type="Proteomes" id="UP000078555">
    <property type="component" value="Unassembled WGS sequence"/>
</dbReference>
<sequence>MRLSVSYSVFRMAGDSDITTLTRYIPVDSFISMIERDVKKLIHEYGHIDCGLRHEELCEELNKYIYKKKTLELRFMDEKGKTKWNSEWSRKRNGFFSRLFEKEGFINMCYPKNYKNNPSLYQLKSKHIQFCKKRDVLKAAVERNNEYNECVKYNQWVIAEIKSLTNEFLGNVKVSYLPTVKKYFRTKTQPEGYEPPDKYRNSRLDCTQYNPPQRSNPKGPAEKAPTINLHSPVAPDLDQKSQGNGGRSIPGGDGETEKEKSNIKIHPKPEPSVSDSLASSLTHTNGDNTAKGQHTDLKAERTVSPNNAQDATGQPTETTDAKAQSTQQLPKPPSAASPEDSPKLFSNSSKELFSEKFYEAVNNDSSDLSKYDHECNEIIVHEPRDEMIKICKKYLRYLEYCNLLHDEISLDNVSILFNYWLCGMLTHIYGANNTDKIITDFSALQLKWTYFDYSRINNQYYKKCKPELSMVNHHDWDKRKKLFDYCI</sequence>
<keyword evidence="3" id="KW-1185">Reference proteome</keyword>
<dbReference type="Pfam" id="PF05795">
    <property type="entry name" value="Plasmodium_Vir"/>
    <property type="match status" value="1"/>
</dbReference>
<accession>A0A1A9A9L6</accession>
<dbReference type="AlphaFoldDB" id="A0A1A9A9L6"/>
<evidence type="ECO:0000313" key="2">
    <source>
        <dbReference type="EMBL" id="SBT53171.1"/>
    </source>
</evidence>
<name>A0A1A9A9L6_PLAOA</name>
<dbReference type="EMBL" id="FLRD01000357">
    <property type="protein sequence ID" value="SBT53171.1"/>
    <property type="molecule type" value="Genomic_DNA"/>
</dbReference>
<feature type="compositionally biased region" description="Polar residues" evidence="1">
    <location>
        <begin position="303"/>
        <end position="329"/>
    </location>
</feature>
<evidence type="ECO:0000256" key="1">
    <source>
        <dbReference type="SAM" id="MobiDB-lite"/>
    </source>
</evidence>
<feature type="compositionally biased region" description="Polar residues" evidence="1">
    <location>
        <begin position="273"/>
        <end position="292"/>
    </location>
</feature>
<feature type="compositionally biased region" description="Polar residues" evidence="1">
    <location>
        <begin position="204"/>
        <end position="216"/>
    </location>
</feature>
<feature type="compositionally biased region" description="Gly residues" evidence="1">
    <location>
        <begin position="243"/>
        <end position="253"/>
    </location>
</feature>
<protein>
    <submittedName>
        <fullName evidence="2">PIR Superfamily Protein</fullName>
    </submittedName>
</protein>